<gene>
    <name evidence="3" type="ORF">TRSC58_05162</name>
</gene>
<evidence type="ECO:0000313" key="4">
    <source>
        <dbReference type="Proteomes" id="UP000031737"/>
    </source>
</evidence>
<evidence type="ECO:0000256" key="1">
    <source>
        <dbReference type="SAM" id="Coils"/>
    </source>
</evidence>
<feature type="compositionally biased region" description="Polar residues" evidence="2">
    <location>
        <begin position="132"/>
        <end position="143"/>
    </location>
</feature>
<dbReference type="OrthoDB" id="271720at2759"/>
<evidence type="ECO:0000313" key="3">
    <source>
        <dbReference type="EMBL" id="ESL07155.1"/>
    </source>
</evidence>
<proteinExistence type="predicted"/>
<dbReference type="AlphaFoldDB" id="A0A061IYK3"/>
<accession>A0A061IYK3</accession>
<feature type="coiled-coil region" evidence="1">
    <location>
        <begin position="21"/>
        <end position="48"/>
    </location>
</feature>
<comment type="caution">
    <text evidence="3">The sequence shown here is derived from an EMBL/GenBank/DDBJ whole genome shotgun (WGS) entry which is preliminary data.</text>
</comment>
<dbReference type="VEuPathDB" id="TriTrypDB:TRSC58_05162"/>
<feature type="region of interest" description="Disordered" evidence="2">
    <location>
        <begin position="69"/>
        <end position="182"/>
    </location>
</feature>
<dbReference type="Proteomes" id="UP000031737">
    <property type="component" value="Unassembled WGS sequence"/>
</dbReference>
<keyword evidence="1" id="KW-0175">Coiled coil</keyword>
<sequence>MSVDEIDAFRAELLRQKIIFEAELRRQRETFEERLSRMAQELADREADCRNLQAVVTILGKKMESLADRRVPTPHRRPSPARPASCAVAQGEHAVPLRTTSPSTRRTSPFRRNTNSSAHPSGGALSAFRAPSLSSIRSCQSSPARAANGRRPRLVNDGAAEQHLLGRGVSSTRLQKLRPAEA</sequence>
<feature type="compositionally biased region" description="Low complexity" evidence="2">
    <location>
        <begin position="98"/>
        <end position="117"/>
    </location>
</feature>
<keyword evidence="4" id="KW-1185">Reference proteome</keyword>
<dbReference type="EMBL" id="AUPL01005162">
    <property type="protein sequence ID" value="ESL07155.1"/>
    <property type="molecule type" value="Genomic_DNA"/>
</dbReference>
<reference evidence="3 4" key="1">
    <citation type="submission" date="2013-07" db="EMBL/GenBank/DDBJ databases">
        <authorList>
            <person name="Stoco P.H."/>
            <person name="Wagner G."/>
            <person name="Gerber A."/>
            <person name="Zaha A."/>
            <person name="Thompson C."/>
            <person name="Bartholomeu D.C."/>
            <person name="Luckemeyer D.D."/>
            <person name="Bahia D."/>
            <person name="Loreto E."/>
            <person name="Prestes E.B."/>
            <person name="Lima F.M."/>
            <person name="Rodrigues-Luiz G."/>
            <person name="Vallejo G.A."/>
            <person name="Filho J.F."/>
            <person name="Monteiro K.M."/>
            <person name="Tyler K.M."/>
            <person name="de Almeida L.G."/>
            <person name="Ortiz M.F."/>
            <person name="Siervo M.A."/>
            <person name="de Moraes M.H."/>
            <person name="Cunha O.L."/>
            <person name="Mendonca-Neto R."/>
            <person name="Silva R."/>
            <person name="Teixeira S.M."/>
            <person name="Murta S.M."/>
            <person name="Sincero T.C."/>
            <person name="Mendes T.A."/>
            <person name="Urmenyi T.P."/>
            <person name="Silva V.G."/>
            <person name="da Rocha W.D."/>
            <person name="Andersson B."/>
            <person name="Romanha A.J."/>
            <person name="Steindel M."/>
            <person name="de Vasconcelos A.T."/>
            <person name="Grisard E.C."/>
        </authorList>
    </citation>
    <scope>NUCLEOTIDE SEQUENCE [LARGE SCALE GENOMIC DNA]</scope>
    <source>
        <strain evidence="3 4">SC58</strain>
    </source>
</reference>
<evidence type="ECO:0000256" key="2">
    <source>
        <dbReference type="SAM" id="MobiDB-lite"/>
    </source>
</evidence>
<name>A0A061IYK3_TRYRA</name>
<organism evidence="3 4">
    <name type="scientific">Trypanosoma rangeli SC58</name>
    <dbReference type="NCBI Taxonomy" id="429131"/>
    <lineage>
        <taxon>Eukaryota</taxon>
        <taxon>Discoba</taxon>
        <taxon>Euglenozoa</taxon>
        <taxon>Kinetoplastea</taxon>
        <taxon>Metakinetoplastina</taxon>
        <taxon>Trypanosomatida</taxon>
        <taxon>Trypanosomatidae</taxon>
        <taxon>Trypanosoma</taxon>
        <taxon>Herpetosoma</taxon>
    </lineage>
</organism>
<protein>
    <submittedName>
        <fullName evidence="3">Uncharacterized protein</fullName>
    </submittedName>
</protein>